<dbReference type="SUPFAM" id="SSF57667">
    <property type="entry name" value="beta-beta-alpha zinc fingers"/>
    <property type="match status" value="2"/>
</dbReference>
<dbReference type="PANTHER" id="PTHR24377">
    <property type="entry name" value="IP01015P-RELATED"/>
    <property type="match status" value="1"/>
</dbReference>
<evidence type="ECO:0000259" key="7">
    <source>
        <dbReference type="PROSITE" id="PS50157"/>
    </source>
</evidence>
<dbReference type="OrthoDB" id="6436001at2759"/>
<reference evidence="8 9" key="1">
    <citation type="journal article" date="2019" name="Sci. Rep.">
        <title>Orb-weaving spider Araneus ventricosus genome elucidates the spidroin gene catalogue.</title>
        <authorList>
            <person name="Kono N."/>
            <person name="Nakamura H."/>
            <person name="Ohtoshi R."/>
            <person name="Moran D.A.P."/>
            <person name="Shinohara A."/>
            <person name="Yoshida Y."/>
            <person name="Fujiwara M."/>
            <person name="Mori M."/>
            <person name="Tomita M."/>
            <person name="Arakawa K."/>
        </authorList>
    </citation>
    <scope>NUCLEOTIDE SEQUENCE [LARGE SCALE GENOMIC DNA]</scope>
</reference>
<feature type="domain" description="C2H2-type" evidence="7">
    <location>
        <begin position="42"/>
        <end position="69"/>
    </location>
</feature>
<keyword evidence="9" id="KW-1185">Reference proteome</keyword>
<keyword evidence="5" id="KW-0539">Nucleus</keyword>
<dbReference type="PROSITE" id="PS50157">
    <property type="entry name" value="ZINC_FINGER_C2H2_2"/>
    <property type="match status" value="3"/>
</dbReference>
<evidence type="ECO:0000256" key="2">
    <source>
        <dbReference type="ARBA" id="ARBA00022737"/>
    </source>
</evidence>
<feature type="domain" description="C2H2-type" evidence="7">
    <location>
        <begin position="70"/>
        <end position="97"/>
    </location>
</feature>
<keyword evidence="4" id="KW-0862">Zinc</keyword>
<evidence type="ECO:0000256" key="1">
    <source>
        <dbReference type="ARBA" id="ARBA00022723"/>
    </source>
</evidence>
<proteinExistence type="predicted"/>
<dbReference type="Proteomes" id="UP000499080">
    <property type="component" value="Unassembled WGS sequence"/>
</dbReference>
<dbReference type="InterPro" id="IPR036236">
    <property type="entry name" value="Znf_C2H2_sf"/>
</dbReference>
<dbReference type="Pfam" id="PF00096">
    <property type="entry name" value="zf-C2H2"/>
    <property type="match status" value="1"/>
</dbReference>
<comment type="caution">
    <text evidence="8">The sequence shown here is derived from an EMBL/GenBank/DDBJ whole genome shotgun (WGS) entry which is preliminary data.</text>
</comment>
<dbReference type="EMBL" id="BGPR01265201">
    <property type="protein sequence ID" value="GBM83076.1"/>
    <property type="molecule type" value="Genomic_DNA"/>
</dbReference>
<dbReference type="Gene3D" id="3.30.160.60">
    <property type="entry name" value="Classic Zinc Finger"/>
    <property type="match status" value="3"/>
</dbReference>
<evidence type="ECO:0000313" key="8">
    <source>
        <dbReference type="EMBL" id="GBM83076.1"/>
    </source>
</evidence>
<evidence type="ECO:0000256" key="3">
    <source>
        <dbReference type="ARBA" id="ARBA00022771"/>
    </source>
</evidence>
<keyword evidence="3 6" id="KW-0863">Zinc-finger</keyword>
<dbReference type="GO" id="GO:0008270">
    <property type="term" value="F:zinc ion binding"/>
    <property type="evidence" value="ECO:0007669"/>
    <property type="project" value="UniProtKB-KW"/>
</dbReference>
<name>A0A4Y2J1M4_ARAVE</name>
<evidence type="ECO:0000313" key="9">
    <source>
        <dbReference type="Proteomes" id="UP000499080"/>
    </source>
</evidence>
<protein>
    <submittedName>
        <fullName evidence="8">Zinc finger imprinted 3</fullName>
    </submittedName>
</protein>
<dbReference type="InterPro" id="IPR050826">
    <property type="entry name" value="Krueppel_C2H2_ZnFinger"/>
</dbReference>
<feature type="domain" description="C2H2-type" evidence="7">
    <location>
        <begin position="14"/>
        <end position="41"/>
    </location>
</feature>
<keyword evidence="1" id="KW-0479">Metal-binding</keyword>
<dbReference type="PROSITE" id="PS00028">
    <property type="entry name" value="ZINC_FINGER_C2H2_1"/>
    <property type="match status" value="1"/>
</dbReference>
<accession>A0A4Y2J1M4</accession>
<dbReference type="InterPro" id="IPR013087">
    <property type="entry name" value="Znf_C2H2_type"/>
</dbReference>
<evidence type="ECO:0000256" key="6">
    <source>
        <dbReference type="PROSITE-ProRule" id="PRU00042"/>
    </source>
</evidence>
<evidence type="ECO:0000256" key="5">
    <source>
        <dbReference type="ARBA" id="ARBA00023242"/>
    </source>
</evidence>
<dbReference type="AlphaFoldDB" id="A0A4Y2J1M4"/>
<dbReference type="SMART" id="SM00355">
    <property type="entry name" value="ZnF_C2H2"/>
    <property type="match status" value="3"/>
</dbReference>
<sequence>MPFQAQWHPEHGQFIYAVCGKVFRRKDNFLIHYRHHTVEKTFICDTCEKRFFAKYHQTRHPQIHEEERTFACEEYERRFAKKCQLTIHSRTHAGEKPLKFPICGKALADNSVLIRDPKAIHNKKNT</sequence>
<keyword evidence="2" id="KW-0677">Repeat</keyword>
<organism evidence="8 9">
    <name type="scientific">Araneus ventricosus</name>
    <name type="common">Orbweaver spider</name>
    <name type="synonym">Epeira ventricosa</name>
    <dbReference type="NCBI Taxonomy" id="182803"/>
    <lineage>
        <taxon>Eukaryota</taxon>
        <taxon>Metazoa</taxon>
        <taxon>Ecdysozoa</taxon>
        <taxon>Arthropoda</taxon>
        <taxon>Chelicerata</taxon>
        <taxon>Arachnida</taxon>
        <taxon>Araneae</taxon>
        <taxon>Araneomorphae</taxon>
        <taxon>Entelegynae</taxon>
        <taxon>Araneoidea</taxon>
        <taxon>Araneidae</taxon>
        <taxon>Araneus</taxon>
    </lineage>
</organism>
<gene>
    <name evidence="8" type="primary">ZIM3_1</name>
    <name evidence="8" type="ORF">AVEN_103119_1</name>
</gene>
<evidence type="ECO:0000256" key="4">
    <source>
        <dbReference type="ARBA" id="ARBA00022833"/>
    </source>
</evidence>